<dbReference type="InterPro" id="IPR027417">
    <property type="entry name" value="P-loop_NTPase"/>
</dbReference>
<dbReference type="Gene3D" id="1.20.1560.10">
    <property type="entry name" value="ABC transporter type 1, transmembrane domain"/>
    <property type="match status" value="1"/>
</dbReference>
<dbReference type="PANTHER" id="PTHR24221">
    <property type="entry name" value="ATP-BINDING CASSETTE SUB-FAMILY B"/>
    <property type="match status" value="1"/>
</dbReference>
<feature type="transmembrane region" description="Helical" evidence="10">
    <location>
        <begin position="327"/>
        <end position="344"/>
    </location>
</feature>
<dbReference type="Pfam" id="PF00664">
    <property type="entry name" value="ABC_membrane"/>
    <property type="match status" value="1"/>
</dbReference>
<dbReference type="GO" id="GO:0034040">
    <property type="term" value="F:ATPase-coupled lipid transmembrane transporter activity"/>
    <property type="evidence" value="ECO:0007669"/>
    <property type="project" value="TreeGrafter"/>
</dbReference>
<dbReference type="GO" id="GO:0006508">
    <property type="term" value="P:proteolysis"/>
    <property type="evidence" value="ECO:0007669"/>
    <property type="project" value="InterPro"/>
</dbReference>
<keyword evidence="4 10" id="KW-0812">Transmembrane</keyword>
<dbReference type="NCBIfam" id="TIGR03375">
    <property type="entry name" value="type_I_sec_LssB"/>
    <property type="match status" value="1"/>
</dbReference>
<keyword evidence="2" id="KW-0813">Transport</keyword>
<dbReference type="InterPro" id="IPR039421">
    <property type="entry name" value="Type_1_exporter"/>
</dbReference>
<dbReference type="InterPro" id="IPR011527">
    <property type="entry name" value="ABC1_TM_dom"/>
</dbReference>
<accession>A1B4Q7</accession>
<dbReference type="InterPro" id="IPR003439">
    <property type="entry name" value="ABC_transporter-like_ATP-bd"/>
</dbReference>
<dbReference type="GO" id="GO:0005886">
    <property type="term" value="C:plasma membrane"/>
    <property type="evidence" value="ECO:0007669"/>
    <property type="project" value="UniProtKB-SubCell"/>
</dbReference>
<feature type="domain" description="ABC transporter" evidence="11">
    <location>
        <begin position="505"/>
        <end position="739"/>
    </location>
</feature>
<evidence type="ECO:0000313" key="14">
    <source>
        <dbReference type="EMBL" id="ABL70501.1"/>
    </source>
</evidence>
<dbReference type="CDD" id="cd18587">
    <property type="entry name" value="ABC_6TM_LapB_like"/>
    <property type="match status" value="1"/>
</dbReference>
<dbReference type="SMART" id="SM00382">
    <property type="entry name" value="AAA"/>
    <property type="match status" value="1"/>
</dbReference>
<name>A1B4Q7_PARDP</name>
<evidence type="ECO:0000313" key="15">
    <source>
        <dbReference type="Proteomes" id="UP000000361"/>
    </source>
</evidence>
<gene>
    <name evidence="14" type="ordered locus">Pden_2413</name>
</gene>
<evidence type="ECO:0000259" key="13">
    <source>
        <dbReference type="PROSITE" id="PS50990"/>
    </source>
</evidence>
<protein>
    <submittedName>
        <fullName evidence="14">ABC transporter related protein</fullName>
    </submittedName>
</protein>
<evidence type="ECO:0000256" key="4">
    <source>
        <dbReference type="ARBA" id="ARBA00022692"/>
    </source>
</evidence>
<dbReference type="InterPro" id="IPR003593">
    <property type="entry name" value="AAA+_ATPase"/>
</dbReference>
<evidence type="ECO:0000256" key="3">
    <source>
        <dbReference type="ARBA" id="ARBA00022475"/>
    </source>
</evidence>
<dbReference type="PANTHER" id="PTHR24221:SF248">
    <property type="entry name" value="ABC TRANSPORTER TRANSMEMBRANE REGION"/>
    <property type="match status" value="1"/>
</dbReference>
<dbReference type="InterPro" id="IPR017750">
    <property type="entry name" value="ATPase_T1SS"/>
</dbReference>
<dbReference type="SUPFAM" id="SSF52540">
    <property type="entry name" value="P-loop containing nucleoside triphosphate hydrolases"/>
    <property type="match status" value="1"/>
</dbReference>
<keyword evidence="6" id="KW-0067">ATP-binding</keyword>
<evidence type="ECO:0000256" key="8">
    <source>
        <dbReference type="ARBA" id="ARBA00023136"/>
    </source>
</evidence>
<evidence type="ECO:0000256" key="5">
    <source>
        <dbReference type="ARBA" id="ARBA00022741"/>
    </source>
</evidence>
<dbReference type="Gene3D" id="3.90.70.10">
    <property type="entry name" value="Cysteine proteinases"/>
    <property type="match status" value="1"/>
</dbReference>
<feature type="domain" description="Peptidase C39" evidence="13">
    <location>
        <begin position="32"/>
        <end position="155"/>
    </location>
</feature>
<dbReference type="HOGENOM" id="CLU_000604_95_6_5"/>
<sequence length="765" mass="83764">MGAPVFRRAFTAFPLPGTIMDTRETASADQPMTASLDAPGWVTCLGHVARHYGISFSAQSALNSAAWNAGKPQADQLALLGRHLGLRVRLFAPEKLELTAWRLPVVCELNDGTIGIVSSLSKSGEAGLLLAGEQDATIVAVADLVPRIRQLVIARPLRTLVDERVDNYIAPYREGWLRRFALPDLRPYGHVMIATLTANALGLTGIIFSKQVYDRVVPAESFNTLYVLFIGVMMAALFDFIMRRTRTKIVDMLGKRADIRLSDQVFGHAMRVRNSARPKSTGSFVAQLRDLESLREMLTSTTISVLADLPFFFMFLFVFWYIGGSLALVPAVAVLAMILPGLLVQKRLNRYVNEGMREASMRNAMLIEAVQGIEDIKSLQAEDRFQQRWNHFNAVAADAQLKQRNITSALQAWAHAVQMSVFATVVFVGAPKVIAGDITTGTLVACSILGSRMMGPMAQFSQIFSRLQQAKLSYESVDAVMRMPVDHPDRESRIGVAMLLGGYHLRGAEFFHDPGKARSVLSIEDLKIAPGDKVAVLGRIGAGKSTLLHALAGMIEPGEGEVLLDDMALGQIDPSDLRRDVGLLTQDSRLFHGTIRDNLMLGAPQATDAEILEALKISGAIEFVSRMAQGLDYPLLEDGRGLSGGQRQALMLARLILRNPRIVLLDEPTASMDDQTERTLIAALKEWMVGRTVVLATHRMRVLDLVDRVVVVDRGKVSFDGEKDAFLRRMRAGGRPAPVPRPKLVTGKPPAAAPVPAAVDPVREE</sequence>
<dbReference type="EMBL" id="CP000489">
    <property type="protein sequence ID" value="ABL70501.1"/>
    <property type="molecule type" value="Genomic_DNA"/>
</dbReference>
<dbReference type="Gene3D" id="3.40.50.300">
    <property type="entry name" value="P-loop containing nucleotide triphosphate hydrolases"/>
    <property type="match status" value="1"/>
</dbReference>
<evidence type="ECO:0000256" key="2">
    <source>
        <dbReference type="ARBA" id="ARBA00022448"/>
    </source>
</evidence>
<keyword evidence="8 10" id="KW-0472">Membrane</keyword>
<dbReference type="InterPro" id="IPR036640">
    <property type="entry name" value="ABC1_TM_sf"/>
</dbReference>
<feature type="region of interest" description="Disordered" evidence="9">
    <location>
        <begin position="732"/>
        <end position="765"/>
    </location>
</feature>
<keyword evidence="15" id="KW-1185">Reference proteome</keyword>
<comment type="subcellular location">
    <subcellularLocation>
        <location evidence="1">Cell membrane</location>
        <topology evidence="1">Multi-pass membrane protein</topology>
    </subcellularLocation>
</comment>
<keyword evidence="5" id="KW-0547">Nucleotide-binding</keyword>
<dbReference type="PROSITE" id="PS50990">
    <property type="entry name" value="PEPTIDASE_C39"/>
    <property type="match status" value="1"/>
</dbReference>
<proteinExistence type="predicted"/>
<dbReference type="FunFam" id="3.40.50.300:FF:000299">
    <property type="entry name" value="ABC transporter ATP-binding protein/permease"/>
    <property type="match status" value="1"/>
</dbReference>
<dbReference type="GO" id="GO:0005524">
    <property type="term" value="F:ATP binding"/>
    <property type="evidence" value="ECO:0007669"/>
    <property type="project" value="UniProtKB-KW"/>
</dbReference>
<feature type="compositionally biased region" description="Low complexity" evidence="9">
    <location>
        <begin position="754"/>
        <end position="765"/>
    </location>
</feature>
<evidence type="ECO:0000256" key="7">
    <source>
        <dbReference type="ARBA" id="ARBA00022989"/>
    </source>
</evidence>
<keyword evidence="7 10" id="KW-1133">Transmembrane helix</keyword>
<evidence type="ECO:0000256" key="1">
    <source>
        <dbReference type="ARBA" id="ARBA00004651"/>
    </source>
</evidence>
<evidence type="ECO:0000256" key="6">
    <source>
        <dbReference type="ARBA" id="ARBA00022840"/>
    </source>
</evidence>
<dbReference type="STRING" id="318586.Pden_2413"/>
<keyword evidence="3" id="KW-1003">Cell membrane</keyword>
<dbReference type="GO" id="GO:0008233">
    <property type="term" value="F:peptidase activity"/>
    <property type="evidence" value="ECO:0007669"/>
    <property type="project" value="InterPro"/>
</dbReference>
<dbReference type="Proteomes" id="UP000000361">
    <property type="component" value="Chromosome 1"/>
</dbReference>
<dbReference type="PROSITE" id="PS50893">
    <property type="entry name" value="ABC_TRANSPORTER_2"/>
    <property type="match status" value="1"/>
</dbReference>
<dbReference type="SUPFAM" id="SSF90123">
    <property type="entry name" value="ABC transporter transmembrane region"/>
    <property type="match status" value="1"/>
</dbReference>
<feature type="transmembrane region" description="Helical" evidence="10">
    <location>
        <begin position="188"/>
        <end position="209"/>
    </location>
</feature>
<evidence type="ECO:0000259" key="11">
    <source>
        <dbReference type="PROSITE" id="PS50893"/>
    </source>
</evidence>
<dbReference type="EnsemblBacteria" id="ABL70501">
    <property type="protein sequence ID" value="ABL70501"/>
    <property type="gene ID" value="Pden_2413"/>
</dbReference>
<dbReference type="Pfam" id="PF00005">
    <property type="entry name" value="ABC_tran"/>
    <property type="match status" value="1"/>
</dbReference>
<dbReference type="AlphaFoldDB" id="A1B4Q7"/>
<evidence type="ECO:0000259" key="12">
    <source>
        <dbReference type="PROSITE" id="PS50929"/>
    </source>
</evidence>
<dbReference type="InterPro" id="IPR005074">
    <property type="entry name" value="Peptidase_C39"/>
</dbReference>
<dbReference type="PROSITE" id="PS50929">
    <property type="entry name" value="ABC_TM1F"/>
    <property type="match status" value="1"/>
</dbReference>
<dbReference type="KEGG" id="pde:Pden_2413"/>
<organism evidence="14 15">
    <name type="scientific">Paracoccus denitrificans (strain Pd 1222)</name>
    <dbReference type="NCBI Taxonomy" id="318586"/>
    <lineage>
        <taxon>Bacteria</taxon>
        <taxon>Pseudomonadati</taxon>
        <taxon>Pseudomonadota</taxon>
        <taxon>Alphaproteobacteria</taxon>
        <taxon>Rhodobacterales</taxon>
        <taxon>Paracoccaceae</taxon>
        <taxon>Paracoccus</taxon>
    </lineage>
</organism>
<dbReference type="InterPro" id="IPR017871">
    <property type="entry name" value="ABC_transporter-like_CS"/>
</dbReference>
<evidence type="ECO:0000256" key="10">
    <source>
        <dbReference type="SAM" id="Phobius"/>
    </source>
</evidence>
<dbReference type="GO" id="GO:0140359">
    <property type="term" value="F:ABC-type transporter activity"/>
    <property type="evidence" value="ECO:0007669"/>
    <property type="project" value="InterPro"/>
</dbReference>
<dbReference type="PROSITE" id="PS00211">
    <property type="entry name" value="ABC_TRANSPORTER_1"/>
    <property type="match status" value="1"/>
</dbReference>
<evidence type="ECO:0000256" key="9">
    <source>
        <dbReference type="SAM" id="MobiDB-lite"/>
    </source>
</evidence>
<feature type="transmembrane region" description="Helical" evidence="10">
    <location>
        <begin position="221"/>
        <end position="242"/>
    </location>
</feature>
<feature type="domain" description="ABC transmembrane type-1" evidence="12">
    <location>
        <begin position="191"/>
        <end position="469"/>
    </location>
</feature>
<reference evidence="15" key="1">
    <citation type="submission" date="2006-12" db="EMBL/GenBank/DDBJ databases">
        <title>Complete sequence of chromosome 1 of Paracoccus denitrificans PD1222.</title>
        <authorList>
            <person name="Copeland A."/>
            <person name="Lucas S."/>
            <person name="Lapidus A."/>
            <person name="Barry K."/>
            <person name="Detter J.C."/>
            <person name="Glavina del Rio T."/>
            <person name="Hammon N."/>
            <person name="Israni S."/>
            <person name="Dalin E."/>
            <person name="Tice H."/>
            <person name="Pitluck S."/>
            <person name="Munk A.C."/>
            <person name="Brettin T."/>
            <person name="Bruce D."/>
            <person name="Han C."/>
            <person name="Tapia R."/>
            <person name="Gilna P."/>
            <person name="Schmutz J."/>
            <person name="Larimer F."/>
            <person name="Land M."/>
            <person name="Hauser L."/>
            <person name="Kyrpides N."/>
            <person name="Lykidis A."/>
            <person name="Spiro S."/>
            <person name="Richardson D.J."/>
            <person name="Moir J.W.B."/>
            <person name="Ferguson S.J."/>
            <person name="van Spanning R.J.M."/>
            <person name="Richardson P."/>
        </authorList>
    </citation>
    <scope>NUCLEOTIDE SEQUENCE [LARGE SCALE GENOMIC DNA]</scope>
    <source>
        <strain evidence="15">Pd 1222</strain>
    </source>
</reference>
<dbReference type="GO" id="GO:0016887">
    <property type="term" value="F:ATP hydrolysis activity"/>
    <property type="evidence" value="ECO:0007669"/>
    <property type="project" value="InterPro"/>
</dbReference>
<dbReference type="eggNOG" id="COG2274">
    <property type="taxonomic scope" value="Bacteria"/>
</dbReference>